<dbReference type="InterPro" id="IPR036735">
    <property type="entry name" value="NGN_dom_sf"/>
</dbReference>
<evidence type="ECO:0000256" key="3">
    <source>
        <dbReference type="ARBA" id="ARBA00023163"/>
    </source>
</evidence>
<keyword evidence="6" id="KW-1185">Reference proteome</keyword>
<accession>A0A1H3ZSB5</accession>
<name>A0A1H3ZSB5_9FLAO</name>
<dbReference type="GO" id="GO:0031564">
    <property type="term" value="P:transcription antitermination"/>
    <property type="evidence" value="ECO:0007669"/>
    <property type="project" value="UniProtKB-KW"/>
</dbReference>
<dbReference type="STRING" id="150146.SAMN05443667_10338"/>
<dbReference type="Proteomes" id="UP000198951">
    <property type="component" value="Unassembled WGS sequence"/>
</dbReference>
<organism evidence="5 6">
    <name type="scientific">Flavobacterium gillisiae</name>
    <dbReference type="NCBI Taxonomy" id="150146"/>
    <lineage>
        <taxon>Bacteria</taxon>
        <taxon>Pseudomonadati</taxon>
        <taxon>Bacteroidota</taxon>
        <taxon>Flavobacteriia</taxon>
        <taxon>Flavobacteriales</taxon>
        <taxon>Flavobacteriaceae</taxon>
        <taxon>Flavobacterium</taxon>
    </lineage>
</organism>
<keyword evidence="3" id="KW-0804">Transcription</keyword>
<dbReference type="InterPro" id="IPR043425">
    <property type="entry name" value="NusG-like"/>
</dbReference>
<dbReference type="InterPro" id="IPR008991">
    <property type="entry name" value="Translation_prot_SH3-like_sf"/>
</dbReference>
<dbReference type="EMBL" id="FNRD01000003">
    <property type="protein sequence ID" value="SEA26291.1"/>
    <property type="molecule type" value="Genomic_DNA"/>
</dbReference>
<dbReference type="NCBIfam" id="NF033644">
    <property type="entry name" value="antiterm_UpxY"/>
    <property type="match status" value="1"/>
</dbReference>
<dbReference type="SUPFAM" id="SSF82679">
    <property type="entry name" value="N-utilization substance G protein NusG, N-terminal domain"/>
    <property type="match status" value="1"/>
</dbReference>
<evidence type="ECO:0000313" key="5">
    <source>
        <dbReference type="EMBL" id="SEA26291.1"/>
    </source>
</evidence>
<gene>
    <name evidence="5" type="ORF">SAMN05443667_10338</name>
</gene>
<evidence type="ECO:0000313" key="6">
    <source>
        <dbReference type="Proteomes" id="UP000198951"/>
    </source>
</evidence>
<reference evidence="6" key="1">
    <citation type="submission" date="2016-10" db="EMBL/GenBank/DDBJ databases">
        <authorList>
            <person name="Varghese N."/>
            <person name="Submissions S."/>
        </authorList>
    </citation>
    <scope>NUCLEOTIDE SEQUENCE [LARGE SCALE GENOMIC DNA]</scope>
    <source>
        <strain evidence="6">DSM 22376</strain>
    </source>
</reference>
<feature type="domain" description="NusG-like N-terminal" evidence="4">
    <location>
        <begin position="1"/>
        <end position="94"/>
    </location>
</feature>
<dbReference type="AlphaFoldDB" id="A0A1H3ZSB5"/>
<dbReference type="SUPFAM" id="SSF50104">
    <property type="entry name" value="Translation proteins SH3-like domain"/>
    <property type="match status" value="1"/>
</dbReference>
<evidence type="ECO:0000256" key="1">
    <source>
        <dbReference type="ARBA" id="ARBA00022814"/>
    </source>
</evidence>
<dbReference type="InterPro" id="IPR006645">
    <property type="entry name" value="NGN-like_dom"/>
</dbReference>
<dbReference type="PANTHER" id="PTHR30265:SF4">
    <property type="entry name" value="KOW MOTIF FAMILY PROTEIN, EXPRESSED"/>
    <property type="match status" value="1"/>
</dbReference>
<evidence type="ECO:0000259" key="4">
    <source>
        <dbReference type="Pfam" id="PF02357"/>
    </source>
</evidence>
<sequence>MSWFVIYTRPQQEKKVAAGLTKIGVEAYCPIVTEVRQWSDRKKKIEVPLIKSYVFVKIIEKERNRVFEVPGVVRYLFWLGKAAEVKDQEIEQLRGYMSGNYQSVKVEQYKVGKIVTIDTGAFKNQSGEVIKVSTKCITVYLEQLGAMVTISL</sequence>
<dbReference type="PANTHER" id="PTHR30265">
    <property type="entry name" value="RHO-INTERACTING TRANSCRIPTION TERMINATION FACTOR NUSG"/>
    <property type="match status" value="1"/>
</dbReference>
<evidence type="ECO:0000256" key="2">
    <source>
        <dbReference type="ARBA" id="ARBA00023015"/>
    </source>
</evidence>
<protein>
    <submittedName>
        <fullName evidence="5">Transcription antitermination factor NusG</fullName>
    </submittedName>
</protein>
<dbReference type="OrthoDB" id="9796143at2"/>
<dbReference type="GO" id="GO:0006354">
    <property type="term" value="P:DNA-templated transcription elongation"/>
    <property type="evidence" value="ECO:0007669"/>
    <property type="project" value="InterPro"/>
</dbReference>
<keyword evidence="1" id="KW-0889">Transcription antitermination</keyword>
<keyword evidence="2" id="KW-0805">Transcription regulation</keyword>
<dbReference type="Pfam" id="PF02357">
    <property type="entry name" value="NusG"/>
    <property type="match status" value="1"/>
</dbReference>
<dbReference type="Gene3D" id="3.30.70.940">
    <property type="entry name" value="NusG, N-terminal domain"/>
    <property type="match status" value="1"/>
</dbReference>
<dbReference type="CDD" id="cd09895">
    <property type="entry name" value="NGN_SP_UpxY"/>
    <property type="match status" value="1"/>
</dbReference>
<proteinExistence type="predicted"/>